<organism evidence="2 3">
    <name type="scientific">Phormidium pseudopriestleyi FRX01</name>
    <dbReference type="NCBI Taxonomy" id="1759528"/>
    <lineage>
        <taxon>Bacteria</taxon>
        <taxon>Bacillati</taxon>
        <taxon>Cyanobacteriota</taxon>
        <taxon>Cyanophyceae</taxon>
        <taxon>Oscillatoriophycideae</taxon>
        <taxon>Oscillatoriales</taxon>
        <taxon>Oscillatoriaceae</taxon>
        <taxon>Phormidium</taxon>
    </lineage>
</organism>
<proteinExistence type="predicted"/>
<reference evidence="2 3" key="1">
    <citation type="submission" date="2021-03" db="EMBL/GenBank/DDBJ databases">
        <title>Metabolic Capacity of the Antarctic Cyanobacterium Phormidium pseudopriestleyi that Sustains Oxygenic Photosynthesis in the Presence of Hydrogen Sulfide.</title>
        <authorList>
            <person name="Lumian J.E."/>
            <person name="Jungblut A.D."/>
            <person name="Dillon M.L."/>
            <person name="Hawes I."/>
            <person name="Doran P.T."/>
            <person name="Mackey T.J."/>
            <person name="Dick G.J."/>
            <person name="Grettenberger C.L."/>
            <person name="Sumner D.Y."/>
        </authorList>
    </citation>
    <scope>NUCLEOTIDE SEQUENCE [LARGE SCALE GENOMIC DNA]</scope>
    <source>
        <strain evidence="2 3">FRX01</strain>
    </source>
</reference>
<dbReference type="InterPro" id="IPR001173">
    <property type="entry name" value="Glyco_trans_2-like"/>
</dbReference>
<accession>A0ABS3FP56</accession>
<feature type="non-terminal residue" evidence="2">
    <location>
        <position position="38"/>
    </location>
</feature>
<sequence length="38" mass="4379">MSLPSISVIIPTYNREKVLRDTLADVLQQDYPDFEVLV</sequence>
<evidence type="ECO:0000313" key="2">
    <source>
        <dbReference type="EMBL" id="MBO0348903.1"/>
    </source>
</evidence>
<comment type="caution">
    <text evidence="2">The sequence shown here is derived from an EMBL/GenBank/DDBJ whole genome shotgun (WGS) entry which is preliminary data.</text>
</comment>
<gene>
    <name evidence="2" type="ORF">J0895_07275</name>
</gene>
<dbReference type="Pfam" id="PF00535">
    <property type="entry name" value="Glycos_transf_2"/>
    <property type="match status" value="1"/>
</dbReference>
<evidence type="ECO:0000259" key="1">
    <source>
        <dbReference type="Pfam" id="PF00535"/>
    </source>
</evidence>
<name>A0ABS3FP56_9CYAN</name>
<protein>
    <submittedName>
        <fullName evidence="2">Glycosyltransferase</fullName>
    </submittedName>
</protein>
<feature type="domain" description="Glycosyltransferase 2-like" evidence="1">
    <location>
        <begin position="7"/>
        <end position="38"/>
    </location>
</feature>
<dbReference type="EMBL" id="JAFLQW010000201">
    <property type="protein sequence ID" value="MBO0348903.1"/>
    <property type="molecule type" value="Genomic_DNA"/>
</dbReference>
<dbReference type="Gene3D" id="3.90.550.10">
    <property type="entry name" value="Spore Coat Polysaccharide Biosynthesis Protein SpsA, Chain A"/>
    <property type="match status" value="1"/>
</dbReference>
<dbReference type="SUPFAM" id="SSF53448">
    <property type="entry name" value="Nucleotide-diphospho-sugar transferases"/>
    <property type="match status" value="1"/>
</dbReference>
<dbReference type="InterPro" id="IPR029044">
    <property type="entry name" value="Nucleotide-diphossugar_trans"/>
</dbReference>
<keyword evidence="3" id="KW-1185">Reference proteome</keyword>
<evidence type="ECO:0000313" key="3">
    <source>
        <dbReference type="Proteomes" id="UP000664844"/>
    </source>
</evidence>
<dbReference type="CDD" id="cd00761">
    <property type="entry name" value="Glyco_tranf_GTA_type"/>
    <property type="match status" value="1"/>
</dbReference>
<dbReference type="RefSeq" id="WP_207087448.1">
    <property type="nucleotide sequence ID" value="NZ_JAFLQW010000201.1"/>
</dbReference>
<dbReference type="Proteomes" id="UP000664844">
    <property type="component" value="Unassembled WGS sequence"/>
</dbReference>